<dbReference type="Proteomes" id="UP000825935">
    <property type="component" value="Chromosome 25"/>
</dbReference>
<protein>
    <recommendedName>
        <fullName evidence="8">Inositol polyphosphate multikinase</fullName>
        <ecNumber evidence="8">2.7.1.140</ecNumber>
        <ecNumber evidence="8">2.7.1.151</ecNumber>
    </recommendedName>
</protein>
<dbReference type="OMA" id="DCAFAAT"/>
<evidence type="ECO:0000256" key="4">
    <source>
        <dbReference type="ARBA" id="ARBA00022777"/>
    </source>
</evidence>
<evidence type="ECO:0000256" key="5">
    <source>
        <dbReference type="ARBA" id="ARBA00022840"/>
    </source>
</evidence>
<dbReference type="EMBL" id="CM035430">
    <property type="protein sequence ID" value="KAH7298676.1"/>
    <property type="molecule type" value="Genomic_DNA"/>
</dbReference>
<evidence type="ECO:0000256" key="6">
    <source>
        <dbReference type="ARBA" id="ARBA00036164"/>
    </source>
</evidence>
<dbReference type="Gene3D" id="3.30.470.160">
    <property type="entry name" value="Inositol polyphosphate kinase"/>
    <property type="match status" value="1"/>
</dbReference>
<gene>
    <name evidence="9" type="ORF">KP509_25G053800</name>
</gene>
<dbReference type="EMBL" id="CM035430">
    <property type="protein sequence ID" value="KAH7298677.1"/>
    <property type="molecule type" value="Genomic_DNA"/>
</dbReference>
<dbReference type="OrthoDB" id="5958943at2759"/>
<keyword evidence="5 8" id="KW-0067">ATP-binding</keyword>
<dbReference type="GO" id="GO:0005737">
    <property type="term" value="C:cytoplasm"/>
    <property type="evidence" value="ECO:0007669"/>
    <property type="project" value="TreeGrafter"/>
</dbReference>
<proteinExistence type="inferred from homology"/>
<evidence type="ECO:0000313" key="10">
    <source>
        <dbReference type="Proteomes" id="UP000825935"/>
    </source>
</evidence>
<evidence type="ECO:0000256" key="8">
    <source>
        <dbReference type="RuleBase" id="RU363090"/>
    </source>
</evidence>
<keyword evidence="10" id="KW-1185">Reference proteome</keyword>
<comment type="catalytic activity">
    <reaction evidence="7 8">
        <text>1D-myo-inositol 1,3,4,6-tetrakisphosphate + ATP = 1D-myo-inositol 1,3,4,5,6-pentakisphosphate + ADP + H(+)</text>
        <dbReference type="Rhea" id="RHEA:12717"/>
        <dbReference type="ChEBI" id="CHEBI:15378"/>
        <dbReference type="ChEBI" id="CHEBI:30616"/>
        <dbReference type="ChEBI" id="CHEBI:57660"/>
        <dbReference type="ChEBI" id="CHEBI:57733"/>
        <dbReference type="ChEBI" id="CHEBI:456216"/>
        <dbReference type="EC" id="2.7.1.140"/>
    </reaction>
</comment>
<reference evidence="9" key="1">
    <citation type="submission" date="2021-08" db="EMBL/GenBank/DDBJ databases">
        <title>WGS assembly of Ceratopteris richardii.</title>
        <authorList>
            <person name="Marchant D.B."/>
            <person name="Chen G."/>
            <person name="Jenkins J."/>
            <person name="Shu S."/>
            <person name="Leebens-Mack J."/>
            <person name="Grimwood J."/>
            <person name="Schmutz J."/>
            <person name="Soltis P."/>
            <person name="Soltis D."/>
            <person name="Chen Z.-H."/>
        </authorList>
    </citation>
    <scope>NUCLEOTIDE SEQUENCE</scope>
    <source>
        <strain evidence="9">Whitten #5841</strain>
        <tissue evidence="9">Leaf</tissue>
    </source>
</reference>
<comment type="similarity">
    <text evidence="1 8">Belongs to the inositol phosphokinase (IPK) family.</text>
</comment>
<name>A0A8T2RSQ3_CERRI</name>
<evidence type="ECO:0000256" key="1">
    <source>
        <dbReference type="ARBA" id="ARBA00007374"/>
    </source>
</evidence>
<comment type="function">
    <text evidence="8">Inositol phosphate kinase with a broad substrate specificity.</text>
</comment>
<evidence type="ECO:0000256" key="2">
    <source>
        <dbReference type="ARBA" id="ARBA00022679"/>
    </source>
</evidence>
<dbReference type="SUPFAM" id="SSF56104">
    <property type="entry name" value="SAICAR synthase-like"/>
    <property type="match status" value="1"/>
</dbReference>
<dbReference type="GO" id="GO:0008440">
    <property type="term" value="F:inositol-1,4,5-trisphosphate 3-kinase activity"/>
    <property type="evidence" value="ECO:0007669"/>
    <property type="project" value="TreeGrafter"/>
</dbReference>
<dbReference type="EC" id="2.7.1.140" evidence="8"/>
<dbReference type="PANTHER" id="PTHR12400">
    <property type="entry name" value="INOSITOL POLYPHOSPHATE KINASE"/>
    <property type="match status" value="1"/>
</dbReference>
<keyword evidence="3 8" id="KW-0547">Nucleotide-binding</keyword>
<keyword evidence="2 8" id="KW-0808">Transferase</keyword>
<sequence>MDEERILRPAAHQVAGHEAGVGKVGPLVDGAGKFYKPLQDVERGEREKKFYEDLFANNDVPSNVKLFFPSYYGTRQLQGFNGAGFIEHIVLEDITCQYQRPCVIDLKMGLRTWYPGASEKYVAKCLEKDAESTSSDLGFRVSGLQVFDAGSGKTWKPGRLWCKMLNVDTTKILLKRFVSSNPTDDENPDGAYASAVYGGREGIINQLYELRSWLSVQTSYHFFASSILLMYDAESVARCSPVNTCASVKLVDFAHVLTNQEAVDENYLQGLNSLIDILREITGGY</sequence>
<evidence type="ECO:0000313" key="9">
    <source>
        <dbReference type="EMBL" id="KAH7298677.1"/>
    </source>
</evidence>
<organism evidence="9 10">
    <name type="scientific">Ceratopteris richardii</name>
    <name type="common">Triangle waterfern</name>
    <dbReference type="NCBI Taxonomy" id="49495"/>
    <lineage>
        <taxon>Eukaryota</taxon>
        <taxon>Viridiplantae</taxon>
        <taxon>Streptophyta</taxon>
        <taxon>Embryophyta</taxon>
        <taxon>Tracheophyta</taxon>
        <taxon>Polypodiopsida</taxon>
        <taxon>Polypodiidae</taxon>
        <taxon>Polypodiales</taxon>
        <taxon>Pteridineae</taxon>
        <taxon>Pteridaceae</taxon>
        <taxon>Parkerioideae</taxon>
        <taxon>Ceratopteris</taxon>
    </lineage>
</organism>
<dbReference type="PANTHER" id="PTHR12400:SF51">
    <property type="entry name" value="INOSITOL POLYPHOSPHATE MULTIKINASE"/>
    <property type="match status" value="1"/>
</dbReference>
<accession>A0A8T2RSQ3</accession>
<dbReference type="EC" id="2.7.1.151" evidence="8"/>
<dbReference type="GO" id="GO:0005634">
    <property type="term" value="C:nucleus"/>
    <property type="evidence" value="ECO:0007669"/>
    <property type="project" value="TreeGrafter"/>
</dbReference>
<evidence type="ECO:0000256" key="3">
    <source>
        <dbReference type="ARBA" id="ARBA00022741"/>
    </source>
</evidence>
<dbReference type="InterPro" id="IPR038286">
    <property type="entry name" value="IPK_sf"/>
</dbReference>
<evidence type="ECO:0000256" key="7">
    <source>
        <dbReference type="ARBA" id="ARBA00036525"/>
    </source>
</evidence>
<comment type="caution">
    <text evidence="9">The sequence shown here is derived from an EMBL/GenBank/DDBJ whole genome shotgun (WGS) entry which is preliminary data.</text>
</comment>
<comment type="catalytic activity">
    <reaction evidence="6 8">
        <text>1D-myo-inositol 1,4,5-trisphosphate + 2 ATP = 1D-myo-inositol 1,3,4,5,6-pentakisphosphate + 2 ADP + 2 H(+)</text>
        <dbReference type="Rhea" id="RHEA:32359"/>
        <dbReference type="ChEBI" id="CHEBI:15378"/>
        <dbReference type="ChEBI" id="CHEBI:30616"/>
        <dbReference type="ChEBI" id="CHEBI:57733"/>
        <dbReference type="ChEBI" id="CHEBI:203600"/>
        <dbReference type="ChEBI" id="CHEBI:456216"/>
        <dbReference type="EC" id="2.7.1.151"/>
    </reaction>
</comment>
<keyword evidence="4 8" id="KW-0418">Kinase</keyword>
<dbReference type="AlphaFoldDB" id="A0A8T2RSQ3"/>
<dbReference type="InterPro" id="IPR005522">
    <property type="entry name" value="IPK"/>
</dbReference>
<dbReference type="GO" id="GO:0051765">
    <property type="term" value="F:inositol tetrakisphosphate kinase activity"/>
    <property type="evidence" value="ECO:0007669"/>
    <property type="project" value="TreeGrafter"/>
</dbReference>
<dbReference type="GO" id="GO:0005524">
    <property type="term" value="F:ATP binding"/>
    <property type="evidence" value="ECO:0007669"/>
    <property type="project" value="UniProtKB-KW"/>
</dbReference>
<dbReference type="GO" id="GO:0032958">
    <property type="term" value="P:inositol phosphate biosynthetic process"/>
    <property type="evidence" value="ECO:0007669"/>
    <property type="project" value="InterPro"/>
</dbReference>
<dbReference type="Pfam" id="PF03770">
    <property type="entry name" value="IPK"/>
    <property type="match status" value="1"/>
</dbReference>